<evidence type="ECO:0000313" key="8">
    <source>
        <dbReference type="Proteomes" id="UP000290958"/>
    </source>
</evidence>
<comment type="function">
    <text evidence="1">Involved in DNA recombination.</text>
</comment>
<reference evidence="8" key="1">
    <citation type="submission" date="2019-01" db="EMBL/GenBank/DDBJ databases">
        <title>Cytophagaceae bacterium strain CAR-16.</title>
        <authorList>
            <person name="Chen W.-M."/>
        </authorList>
    </citation>
    <scope>NUCLEOTIDE SEQUENCE [LARGE SCALE GENOMIC DNA]</scope>
    <source>
        <strain evidence="8">CHR27</strain>
    </source>
</reference>
<evidence type="ECO:0000256" key="2">
    <source>
        <dbReference type="ARBA" id="ARBA00009840"/>
    </source>
</evidence>
<dbReference type="Proteomes" id="UP000290958">
    <property type="component" value="Unassembled WGS sequence"/>
</dbReference>
<protein>
    <recommendedName>
        <fullName evidence="3">DNA recombination protein RmuC homolog</fullName>
    </recommendedName>
</protein>
<dbReference type="AlphaFoldDB" id="A0A4Q1KMX2"/>
<dbReference type="OrthoDB" id="370725at2"/>
<feature type="coiled-coil region" evidence="6">
    <location>
        <begin position="28"/>
        <end position="115"/>
    </location>
</feature>
<dbReference type="EMBL" id="SBKP01000001">
    <property type="protein sequence ID" value="RXR31082.1"/>
    <property type="molecule type" value="Genomic_DNA"/>
</dbReference>
<evidence type="ECO:0000256" key="3">
    <source>
        <dbReference type="ARBA" id="ARBA00021840"/>
    </source>
</evidence>
<evidence type="ECO:0000256" key="1">
    <source>
        <dbReference type="ARBA" id="ARBA00003416"/>
    </source>
</evidence>
<sequence>MDSLAFGFSLVALFAGLALGWFFGARPVAELRRREREAADGLVRAEEQRNAALRDITEEQRRAEGLRAEVMALREDRDAVRTRLAALEADALARAEGLEAQLRALGEAKEQLSAQFSEIGGKLLGEAQRAFLERADQRLSQQHERSEAQLKALLHPVGEQIKSYDARITDIERARTEAYGELKGLMDSMRAGQERVQAEAQRLVTSLRAAPKARGRWGEQQLRNVLEMAGMSEHADFQTEVSVEGQDGRLRPDVIVRLPGGRSLVIDAKVSLNAYQDAFEADGEALRAECLMRHVASMRTHVDALGRKDYQAQFSDTPDYVIMFVPGEHFLTAALDAEPGLWEYAHSKRVLLATPTNLIAIARTVAAVWRQEKMAQEAKQIGHLGKEIYERLAVAASGLKKMGRSLNGAVADYNKFTSSFESRVLVTGRKLRDLNIETGGREIEELEQIDMLARDPAAPEAVGALIGDALAPDAGLALAQDQNQNQDEERAAAAE</sequence>
<keyword evidence="8" id="KW-1185">Reference proteome</keyword>
<dbReference type="GO" id="GO:0006310">
    <property type="term" value="P:DNA recombination"/>
    <property type="evidence" value="ECO:0007669"/>
    <property type="project" value="UniProtKB-KW"/>
</dbReference>
<name>A0A4Q1KMX2_9SPHN</name>
<comment type="caution">
    <text evidence="7">The sequence shown here is derived from an EMBL/GenBank/DDBJ whole genome shotgun (WGS) entry which is preliminary data.</text>
</comment>
<evidence type="ECO:0000256" key="6">
    <source>
        <dbReference type="SAM" id="Coils"/>
    </source>
</evidence>
<comment type="similarity">
    <text evidence="2">Belongs to the RmuC family.</text>
</comment>
<dbReference type="RefSeq" id="WP_129402850.1">
    <property type="nucleotide sequence ID" value="NZ_SBKP01000001.1"/>
</dbReference>
<organism evidence="7 8">
    <name type="scientific">Sphingobium fluviale</name>
    <dbReference type="NCBI Taxonomy" id="2506423"/>
    <lineage>
        <taxon>Bacteria</taxon>
        <taxon>Pseudomonadati</taxon>
        <taxon>Pseudomonadota</taxon>
        <taxon>Alphaproteobacteria</taxon>
        <taxon>Sphingomonadales</taxon>
        <taxon>Sphingomonadaceae</taxon>
        <taxon>Sphingobium</taxon>
    </lineage>
</organism>
<evidence type="ECO:0000256" key="4">
    <source>
        <dbReference type="ARBA" id="ARBA00023054"/>
    </source>
</evidence>
<dbReference type="PANTHER" id="PTHR30563">
    <property type="entry name" value="DNA RECOMBINATION PROTEIN RMUC"/>
    <property type="match status" value="1"/>
</dbReference>
<gene>
    <name evidence="7" type="ORF">EQG66_02055</name>
</gene>
<evidence type="ECO:0000313" key="7">
    <source>
        <dbReference type="EMBL" id="RXR31082.1"/>
    </source>
</evidence>
<keyword evidence="5" id="KW-0233">DNA recombination</keyword>
<evidence type="ECO:0000256" key="5">
    <source>
        <dbReference type="ARBA" id="ARBA00023172"/>
    </source>
</evidence>
<keyword evidence="4 6" id="KW-0175">Coiled coil</keyword>
<dbReference type="InterPro" id="IPR003798">
    <property type="entry name" value="DNA_recombination_RmuC"/>
</dbReference>
<proteinExistence type="inferred from homology"/>
<dbReference type="PANTHER" id="PTHR30563:SF0">
    <property type="entry name" value="DNA RECOMBINATION PROTEIN RMUC"/>
    <property type="match status" value="1"/>
</dbReference>
<accession>A0A4Q1KMX2</accession>
<dbReference type="Pfam" id="PF02646">
    <property type="entry name" value="RmuC"/>
    <property type="match status" value="1"/>
</dbReference>